<dbReference type="SUPFAM" id="SSF51126">
    <property type="entry name" value="Pectin lyase-like"/>
    <property type="match status" value="1"/>
</dbReference>
<dbReference type="Gene3D" id="2.60.40.4270">
    <property type="entry name" value="Listeria-Bacteroides repeat domain"/>
    <property type="match status" value="1"/>
</dbReference>
<dbReference type="Gene3D" id="2.160.20.10">
    <property type="entry name" value="Single-stranded right-handed beta-helix, Pectin lyase-like"/>
    <property type="match status" value="1"/>
</dbReference>
<dbReference type="Pfam" id="PF18998">
    <property type="entry name" value="Flg_new_2"/>
    <property type="match status" value="1"/>
</dbReference>
<dbReference type="GO" id="GO:0046872">
    <property type="term" value="F:metal ion binding"/>
    <property type="evidence" value="ECO:0007669"/>
    <property type="project" value="UniProtKB-KW"/>
</dbReference>
<evidence type="ECO:0000259" key="5">
    <source>
        <dbReference type="PROSITE" id="PS51175"/>
    </source>
</evidence>
<dbReference type="InterPro" id="IPR011050">
    <property type="entry name" value="Pectin_lyase_fold/virulence"/>
</dbReference>
<dbReference type="InterPro" id="IPR026444">
    <property type="entry name" value="Secre_tail"/>
</dbReference>
<dbReference type="InterPro" id="IPR042229">
    <property type="entry name" value="Listeria/Bacterioides_rpt_sf"/>
</dbReference>
<evidence type="ECO:0000256" key="3">
    <source>
        <dbReference type="ARBA" id="ARBA00023180"/>
    </source>
</evidence>
<sequence>MNKQLYSTLLLMLFSVIGFSQTTQRLEAENYSTSSGVSIETNAALSGGKNIGNCKNGNWIRFAGHVFNQYDTRFDIAAASRTQTGSPTVGTLAGTVEIRTDAVNGTLIGTANINTTSTGNWTTYQIVSVAIAQTTGTHDLYFVFKPVTGNTYVGNFDYFEKVTDNSNVAIHTLTTGTNPASAGSISSAQPGTQFVDGTSITLTATPNFGYNFARWVDGNGNPIATANPVTFNITSNTTYVAEFKVANTPTISYVNSIGATSLTGLTPIAYTEGTSITLPVPSVIGYTFYGWSTSPTVPNTIKKIESTATGNQIFYAFWGAAGTNSKDTPAFPGAEGYGKYVTGGRGGKLIYVTNLNDSGAGSLRDAINQSGPRIVVFKVSGTIKLESELNITDNITIAGQTAPGGGITLRDYNVKVRGNNIIVRYLRFRMGDEKNVENDALGGRFQKDIIVDHCSMSWSTDECVSFYQNENFTLQWCIISESLRNSVHGKGAHGYGGVWGGRNASFHHNLLAHHDSRNPRLGEYANDPFALTDLVDIRNNVIYNWGGNSCYGGDAMNVNLINNYWKPGPGSSNSTKERILSTGRSLDTTSPLYGIWGKYYVDGNYVNNSTRATQDNWTFGVFNQFHGSQLPVSEANKDELKIETPHASGEITTHTAVKAYELVLDHAGANLFRDAVDLRAVNDTRSGTASIMNGGNGSTNGYIDTQIAAGGWPVLPTETAPVDTDGDGMPDTWETEKGLNPSVATDGNLKTLDAGYTNIEVYINSIVKQITDSQNGTLGVNEYSKKNDLFYVYPTVGKNKITLKSIVDYDTVAIINLAGLVVKKVETTSTETTFSVSDLTDGIYIVKSQKTGMTTKIIVK</sequence>
<protein>
    <recommendedName>
        <fullName evidence="5">CBM6 domain-containing protein</fullName>
    </recommendedName>
</protein>
<feature type="domain" description="CBM6" evidence="5">
    <location>
        <begin position="24"/>
        <end position="162"/>
    </location>
</feature>
<dbReference type="InterPro" id="IPR005084">
    <property type="entry name" value="CBM6"/>
</dbReference>
<dbReference type="Pfam" id="PF03422">
    <property type="entry name" value="CBM_6"/>
    <property type="match status" value="1"/>
</dbReference>
<dbReference type="SUPFAM" id="SSF49785">
    <property type="entry name" value="Galactose-binding domain-like"/>
    <property type="match status" value="1"/>
</dbReference>
<dbReference type="PROSITE" id="PS51175">
    <property type="entry name" value="CBM6"/>
    <property type="match status" value="1"/>
</dbReference>
<dbReference type="PANTHER" id="PTHR42970">
    <property type="entry name" value="PECTATE LYASE C-RELATED"/>
    <property type="match status" value="1"/>
</dbReference>
<evidence type="ECO:0000256" key="4">
    <source>
        <dbReference type="SAM" id="SignalP"/>
    </source>
</evidence>
<dbReference type="Proteomes" id="UP000247681">
    <property type="component" value="Unassembled WGS sequence"/>
</dbReference>
<keyword evidence="2 4" id="KW-0732">Signal</keyword>
<reference evidence="6 7" key="1">
    <citation type="submission" date="2018-05" db="EMBL/GenBank/DDBJ databases">
        <title>Flavobacterium sp. strain IMCC34758, incomplete genome.</title>
        <authorList>
            <person name="Joung Y."/>
        </authorList>
    </citation>
    <scope>NUCLEOTIDE SEQUENCE [LARGE SCALE GENOMIC DNA]</scope>
    <source>
        <strain evidence="6 7">IMCC34758</strain>
    </source>
</reference>
<proteinExistence type="predicted"/>
<keyword evidence="3" id="KW-0325">Glycoprotein</keyword>
<keyword evidence="7" id="KW-1185">Reference proteome</keyword>
<dbReference type="InterPro" id="IPR052063">
    <property type="entry name" value="Polysaccharide_Lyase_1"/>
</dbReference>
<organism evidence="6 7">
    <name type="scientific">Flavobacterium hydrophilum</name>
    <dbReference type="NCBI Taxonomy" id="2211445"/>
    <lineage>
        <taxon>Bacteria</taxon>
        <taxon>Pseudomonadati</taxon>
        <taxon>Bacteroidota</taxon>
        <taxon>Flavobacteriia</taxon>
        <taxon>Flavobacteriales</taxon>
        <taxon>Flavobacteriaceae</taxon>
        <taxon>Flavobacterium</taxon>
    </lineage>
</organism>
<dbReference type="NCBIfam" id="TIGR04183">
    <property type="entry name" value="Por_Secre_tail"/>
    <property type="match status" value="1"/>
</dbReference>
<dbReference type="CDD" id="cd04084">
    <property type="entry name" value="CBM6_xylanase-like"/>
    <property type="match status" value="1"/>
</dbReference>
<gene>
    <name evidence="6" type="ORF">DMB68_06125</name>
</gene>
<evidence type="ECO:0000313" key="6">
    <source>
        <dbReference type="EMBL" id="PXY46733.1"/>
    </source>
</evidence>
<dbReference type="EMBL" id="QJHL01000001">
    <property type="protein sequence ID" value="PXY46733.1"/>
    <property type="molecule type" value="Genomic_DNA"/>
</dbReference>
<dbReference type="RefSeq" id="WP_110345739.1">
    <property type="nucleotide sequence ID" value="NZ_QJHL01000001.1"/>
</dbReference>
<dbReference type="InterPro" id="IPR012334">
    <property type="entry name" value="Pectin_lyas_fold"/>
</dbReference>
<feature type="signal peptide" evidence="4">
    <location>
        <begin position="1"/>
        <end position="20"/>
    </location>
</feature>
<evidence type="ECO:0000313" key="7">
    <source>
        <dbReference type="Proteomes" id="UP000247681"/>
    </source>
</evidence>
<dbReference type="InterPro" id="IPR008979">
    <property type="entry name" value="Galactose-bd-like_sf"/>
</dbReference>
<dbReference type="PANTHER" id="PTHR42970:SF1">
    <property type="entry name" value="PECTATE LYASE C-RELATED"/>
    <property type="match status" value="1"/>
</dbReference>
<accession>A0A2V4C9B8</accession>
<dbReference type="GO" id="GO:0030246">
    <property type="term" value="F:carbohydrate binding"/>
    <property type="evidence" value="ECO:0007669"/>
    <property type="project" value="InterPro"/>
</dbReference>
<keyword evidence="1" id="KW-0479">Metal-binding</keyword>
<feature type="chain" id="PRO_5016113567" description="CBM6 domain-containing protein" evidence="4">
    <location>
        <begin position="21"/>
        <end position="860"/>
    </location>
</feature>
<dbReference type="InterPro" id="IPR006584">
    <property type="entry name" value="Cellulose-bd_IV"/>
</dbReference>
<evidence type="ECO:0000256" key="1">
    <source>
        <dbReference type="ARBA" id="ARBA00022723"/>
    </source>
</evidence>
<evidence type="ECO:0000256" key="2">
    <source>
        <dbReference type="ARBA" id="ARBA00022729"/>
    </source>
</evidence>
<dbReference type="OrthoDB" id="8737820at2"/>
<dbReference type="GO" id="GO:0030313">
    <property type="term" value="C:cell envelope"/>
    <property type="evidence" value="ECO:0007669"/>
    <property type="project" value="UniProtKB-SubCell"/>
</dbReference>
<comment type="caution">
    <text evidence="6">The sequence shown here is derived from an EMBL/GenBank/DDBJ whole genome shotgun (WGS) entry which is preliminary data.</text>
</comment>
<dbReference type="Gene3D" id="2.60.120.260">
    <property type="entry name" value="Galactose-binding domain-like"/>
    <property type="match status" value="1"/>
</dbReference>
<name>A0A2V4C9B8_9FLAO</name>
<dbReference type="AlphaFoldDB" id="A0A2V4C9B8"/>
<dbReference type="InterPro" id="IPR044060">
    <property type="entry name" value="Bacterial_rp_domain"/>
</dbReference>
<dbReference type="SMART" id="SM00606">
    <property type="entry name" value="CBD_IV"/>
    <property type="match status" value="1"/>
</dbReference>